<evidence type="ECO:0000256" key="4">
    <source>
        <dbReference type="ARBA" id="ARBA00023002"/>
    </source>
</evidence>
<keyword evidence="7" id="KW-1185">Reference proteome</keyword>
<dbReference type="RefSeq" id="WP_132477588.1">
    <property type="nucleotide sequence ID" value="NZ_JBHRVM010000001.1"/>
</dbReference>
<organism evidence="6 7">
    <name type="scientific">Paracandidimonas soli</name>
    <dbReference type="NCBI Taxonomy" id="1917182"/>
    <lineage>
        <taxon>Bacteria</taxon>
        <taxon>Pseudomonadati</taxon>
        <taxon>Pseudomonadota</taxon>
        <taxon>Betaproteobacteria</taxon>
        <taxon>Burkholderiales</taxon>
        <taxon>Alcaligenaceae</taxon>
        <taxon>Paracandidimonas</taxon>
    </lineage>
</organism>
<keyword evidence="2" id="KW-0285">Flavoprotein</keyword>
<proteinExistence type="predicted"/>
<dbReference type="GO" id="GO:0016491">
    <property type="term" value="F:oxidoreductase activity"/>
    <property type="evidence" value="ECO:0007669"/>
    <property type="project" value="UniProtKB-KW"/>
</dbReference>
<dbReference type="InterPro" id="IPR027477">
    <property type="entry name" value="Succ_DH/fumarate_Rdtase_cat_sf"/>
</dbReference>
<dbReference type="PANTHER" id="PTHR43400">
    <property type="entry name" value="FUMARATE REDUCTASE"/>
    <property type="match status" value="1"/>
</dbReference>
<protein>
    <submittedName>
        <fullName evidence="6">Tricarballylate dehydrogenase</fullName>
    </submittedName>
</protein>
<comment type="caution">
    <text evidence="6">The sequence shown here is derived from an EMBL/GenBank/DDBJ whole genome shotgun (WGS) entry which is preliminary data.</text>
</comment>
<dbReference type="AlphaFoldDB" id="A0A4R3UY47"/>
<dbReference type="InterPro" id="IPR036188">
    <property type="entry name" value="FAD/NAD-bd_sf"/>
</dbReference>
<keyword evidence="4" id="KW-0560">Oxidoreductase</keyword>
<dbReference type="EMBL" id="SMBX01000007">
    <property type="protein sequence ID" value="TCU96112.1"/>
    <property type="molecule type" value="Genomic_DNA"/>
</dbReference>
<feature type="domain" description="FAD-dependent oxidoreductase 2 FAD-binding" evidence="5">
    <location>
        <begin position="8"/>
        <end position="457"/>
    </location>
</feature>
<evidence type="ECO:0000259" key="5">
    <source>
        <dbReference type="Pfam" id="PF00890"/>
    </source>
</evidence>
<comment type="cofactor">
    <cofactor evidence="1">
        <name>FAD</name>
        <dbReference type="ChEBI" id="CHEBI:57692"/>
    </cofactor>
</comment>
<gene>
    <name evidence="6" type="ORF">EV686_107170</name>
</gene>
<evidence type="ECO:0000256" key="2">
    <source>
        <dbReference type="ARBA" id="ARBA00022630"/>
    </source>
</evidence>
<dbReference type="InterPro" id="IPR050315">
    <property type="entry name" value="FAD-oxidoreductase_2"/>
</dbReference>
<dbReference type="Pfam" id="PF00890">
    <property type="entry name" value="FAD_binding_2"/>
    <property type="match status" value="1"/>
</dbReference>
<evidence type="ECO:0000256" key="1">
    <source>
        <dbReference type="ARBA" id="ARBA00001974"/>
    </source>
</evidence>
<dbReference type="InterPro" id="IPR003953">
    <property type="entry name" value="FAD-dep_OxRdtase_2_FAD-bd"/>
</dbReference>
<dbReference type="SUPFAM" id="SSF51905">
    <property type="entry name" value="FAD/NAD(P)-binding domain"/>
    <property type="match status" value="1"/>
</dbReference>
<dbReference type="Gene3D" id="3.90.700.10">
    <property type="entry name" value="Succinate dehydrogenase/fumarate reductase flavoprotein, catalytic domain"/>
    <property type="match status" value="1"/>
</dbReference>
<name>A0A4R3UY47_9BURK</name>
<evidence type="ECO:0000313" key="6">
    <source>
        <dbReference type="EMBL" id="TCU96112.1"/>
    </source>
</evidence>
<dbReference type="PANTHER" id="PTHR43400:SF7">
    <property type="entry name" value="FAD-DEPENDENT OXIDOREDUCTASE 2 FAD BINDING DOMAIN-CONTAINING PROTEIN"/>
    <property type="match status" value="1"/>
</dbReference>
<dbReference type="Proteomes" id="UP000294692">
    <property type="component" value="Unassembled WGS sequence"/>
</dbReference>
<dbReference type="OrthoDB" id="9813348at2"/>
<evidence type="ECO:0000313" key="7">
    <source>
        <dbReference type="Proteomes" id="UP000294692"/>
    </source>
</evidence>
<sequence>MSEAFEFDVVVVGHGIAGLCAAVSAMERGKKVAVLERAPEDDSGGCTRYTEAYLRLKSEDELSDDFEEILAQCGVSSASPNIVQAMAQAPEQWSGVVRSSAVTDPDFIATFARETIPTIQWLKDKGIRFIATHLPHITLRDHTPMIVPSGGGLAMQEALLASAVKGGVSFFYETAARGLMQDAQGKITGVEAVSRNNRPMQFHAGSVVLACGGFEGNPEMLARYMGQGATNIRPVAPGCHFNLGDGIEMAKAAGAALSGDYNTYHATPIDERSGRPEAKMLVFPYGIVVNRQGYRFIDEAPGASYETFDRFCHAVQAQEDGVGYAVYDAKMGDIPNYERAIFSDKPPITAGTLEGLARELGIPEQNFLETVEQYNAACQPGDFHAEYPDGLRTHGLTPRKSNWARPIDTGPFHAYPLISSSIITLGGIKTDASARVLNTEGDPIPNLYAAGAVVGMFYRKYAAATSVLRGAVFGRIAGAQV</sequence>
<keyword evidence="3" id="KW-0274">FAD</keyword>
<dbReference type="SUPFAM" id="SSF56425">
    <property type="entry name" value="Succinate dehydrogenase/fumarate reductase flavoprotein, catalytic domain"/>
    <property type="match status" value="1"/>
</dbReference>
<evidence type="ECO:0000256" key="3">
    <source>
        <dbReference type="ARBA" id="ARBA00022827"/>
    </source>
</evidence>
<accession>A0A4R3UY47</accession>
<reference evidence="6 7" key="1">
    <citation type="submission" date="2019-03" db="EMBL/GenBank/DDBJ databases">
        <title>Genomic Encyclopedia of Type Strains, Phase IV (KMG-IV): sequencing the most valuable type-strain genomes for metagenomic binning, comparative biology and taxonomic classification.</title>
        <authorList>
            <person name="Goeker M."/>
        </authorList>
    </citation>
    <scope>NUCLEOTIDE SEQUENCE [LARGE SCALE GENOMIC DNA]</scope>
    <source>
        <strain evidence="6 7">DSM 100048</strain>
    </source>
</reference>
<dbReference type="Gene3D" id="3.50.50.60">
    <property type="entry name" value="FAD/NAD(P)-binding domain"/>
    <property type="match status" value="1"/>
</dbReference>